<dbReference type="GO" id="GO:0009236">
    <property type="term" value="P:cobalamin biosynthetic process"/>
    <property type="evidence" value="ECO:0007669"/>
    <property type="project" value="UniProtKB-UniPathway"/>
</dbReference>
<proteinExistence type="inferred from homology"/>
<evidence type="ECO:0000256" key="18">
    <source>
        <dbReference type="PIRSR" id="PIRSR006135-1"/>
    </source>
</evidence>
<keyword evidence="13 20" id="KW-0418">Kinase</keyword>
<dbReference type="NCBIfam" id="NF004469">
    <property type="entry name" value="PRK05800.1"/>
    <property type="match status" value="1"/>
</dbReference>
<evidence type="ECO:0000256" key="3">
    <source>
        <dbReference type="ARBA" id="ARBA00001522"/>
    </source>
</evidence>
<feature type="binding site" evidence="19">
    <location>
        <begin position="32"/>
        <end position="34"/>
    </location>
    <ligand>
        <name>GTP</name>
        <dbReference type="ChEBI" id="CHEBI:37565"/>
    </ligand>
</feature>
<evidence type="ECO:0000313" key="20">
    <source>
        <dbReference type="EMBL" id="ASJ54761.1"/>
    </source>
</evidence>
<dbReference type="PIRSF" id="PIRSF006135">
    <property type="entry name" value="CobU"/>
    <property type="match status" value="1"/>
</dbReference>
<evidence type="ECO:0000256" key="1">
    <source>
        <dbReference type="ARBA" id="ARBA00000312"/>
    </source>
</evidence>
<dbReference type="InterPro" id="IPR003203">
    <property type="entry name" value="CobU/CobP"/>
</dbReference>
<dbReference type="AlphaFoldDB" id="A0A220MI72"/>
<evidence type="ECO:0000313" key="21">
    <source>
        <dbReference type="Proteomes" id="UP000197781"/>
    </source>
</evidence>
<evidence type="ECO:0000256" key="7">
    <source>
        <dbReference type="ARBA" id="ARBA00007490"/>
    </source>
</evidence>
<evidence type="ECO:0000256" key="8">
    <source>
        <dbReference type="ARBA" id="ARBA00012016"/>
    </source>
</evidence>
<evidence type="ECO:0000256" key="4">
    <source>
        <dbReference type="ARBA" id="ARBA00003889"/>
    </source>
</evidence>
<evidence type="ECO:0000256" key="5">
    <source>
        <dbReference type="ARBA" id="ARBA00004692"/>
    </source>
</evidence>
<evidence type="ECO:0000256" key="9">
    <source>
        <dbReference type="ARBA" id="ARBA00012523"/>
    </source>
</evidence>
<reference evidence="20 21" key="1">
    <citation type="submission" date="2016-11" db="EMBL/GenBank/DDBJ databases">
        <authorList>
            <person name="Jaros S."/>
            <person name="Januszkiewicz K."/>
            <person name="Wedrychowicz H."/>
        </authorList>
    </citation>
    <scope>NUCLEOTIDE SEQUENCE [LARGE SCALE GENOMIC DNA]</scope>
    <source>
        <strain evidence="20 21">NF2</strain>
    </source>
</reference>
<comment type="pathway">
    <text evidence="5">Cofactor biosynthesis; adenosylcobalamin biosynthesis; adenosylcobalamin from cob(II)yrinate a,c-diamide: step 6/7.</text>
</comment>
<feature type="active site" description="GMP-histidine intermediate" evidence="18">
    <location>
        <position position="48"/>
    </location>
</feature>
<evidence type="ECO:0000256" key="17">
    <source>
        <dbReference type="ARBA" id="ARBA00030571"/>
    </source>
</evidence>
<name>A0A220MI72_9BACL</name>
<comment type="catalytic activity">
    <reaction evidence="1">
        <text>adenosylcob(III)inamide + ATP = adenosylcob(III)inamide phosphate + ADP + H(+)</text>
        <dbReference type="Rhea" id="RHEA:15769"/>
        <dbReference type="ChEBI" id="CHEBI:2480"/>
        <dbReference type="ChEBI" id="CHEBI:15378"/>
        <dbReference type="ChEBI" id="CHEBI:30616"/>
        <dbReference type="ChEBI" id="CHEBI:58502"/>
        <dbReference type="ChEBI" id="CHEBI:456216"/>
        <dbReference type="EC" id="2.7.1.156"/>
    </reaction>
</comment>
<accession>A0A220MI72</accession>
<comment type="function">
    <text evidence="4">Catalyzes ATP-dependent phosphorylation of adenosylcobinamide and addition of GMP to adenosylcobinamide phosphate.</text>
</comment>
<feature type="binding site" evidence="19">
    <location>
        <begin position="7"/>
        <end position="14"/>
    </location>
    <ligand>
        <name>GTP</name>
        <dbReference type="ChEBI" id="CHEBI:37565"/>
    </ligand>
</feature>
<protein>
    <recommendedName>
        <fullName evidence="16">Adenosylcobinamide kinase</fullName>
        <ecNumber evidence="8">2.7.1.156</ecNumber>
        <ecNumber evidence="9">2.7.7.62</ecNumber>
    </recommendedName>
    <alternativeName>
        <fullName evidence="17">Adenosylcobinamide-phosphate guanylyltransferase</fullName>
    </alternativeName>
</protein>
<dbReference type="EC" id="2.7.1.156" evidence="8"/>
<evidence type="ECO:0000256" key="2">
    <source>
        <dbReference type="ARBA" id="ARBA00000711"/>
    </source>
</evidence>
<keyword evidence="20" id="KW-0548">Nucleotidyltransferase</keyword>
<dbReference type="PANTHER" id="PTHR34848">
    <property type="match status" value="1"/>
</dbReference>
<feature type="binding site" evidence="19">
    <location>
        <position position="63"/>
    </location>
    <ligand>
        <name>GTP</name>
        <dbReference type="ChEBI" id="CHEBI:37565"/>
    </ligand>
</feature>
<keyword evidence="14" id="KW-0067">ATP-binding</keyword>
<evidence type="ECO:0000256" key="14">
    <source>
        <dbReference type="ARBA" id="ARBA00022840"/>
    </source>
</evidence>
<dbReference type="GO" id="GO:0008820">
    <property type="term" value="F:cobinamide phosphate guanylyltransferase activity"/>
    <property type="evidence" value="ECO:0007669"/>
    <property type="project" value="UniProtKB-EC"/>
</dbReference>
<dbReference type="RefSeq" id="WP_088908471.1">
    <property type="nucleotide sequence ID" value="NZ_CP018145.1"/>
</dbReference>
<comment type="catalytic activity">
    <reaction evidence="3">
        <text>adenosylcob(III)inamide + GTP = adenosylcob(III)inamide phosphate + GDP + H(+)</text>
        <dbReference type="Rhea" id="RHEA:15765"/>
        <dbReference type="ChEBI" id="CHEBI:2480"/>
        <dbReference type="ChEBI" id="CHEBI:15378"/>
        <dbReference type="ChEBI" id="CHEBI:37565"/>
        <dbReference type="ChEBI" id="CHEBI:58189"/>
        <dbReference type="ChEBI" id="CHEBI:58502"/>
        <dbReference type="EC" id="2.7.1.156"/>
    </reaction>
</comment>
<dbReference type="PANTHER" id="PTHR34848:SF1">
    <property type="entry name" value="BIFUNCTIONAL ADENOSYLCOBALAMIN BIOSYNTHESIS PROTEIN COBU"/>
    <property type="match status" value="1"/>
</dbReference>
<evidence type="ECO:0000256" key="10">
    <source>
        <dbReference type="ARBA" id="ARBA00022573"/>
    </source>
</evidence>
<organism evidence="20 21">
    <name type="scientific">Brevibacillus formosus</name>
    <dbReference type="NCBI Taxonomy" id="54913"/>
    <lineage>
        <taxon>Bacteria</taxon>
        <taxon>Bacillati</taxon>
        <taxon>Bacillota</taxon>
        <taxon>Bacilli</taxon>
        <taxon>Bacillales</taxon>
        <taxon>Paenibacillaceae</taxon>
        <taxon>Brevibacillus</taxon>
    </lineage>
</organism>
<comment type="pathway">
    <text evidence="6">Cofactor biosynthesis; adenosylcobalamin biosynthesis; adenosylcobalamin from cob(II)yrinate a,c-diamide: step 5/7.</text>
</comment>
<dbReference type="GO" id="GO:0005525">
    <property type="term" value="F:GTP binding"/>
    <property type="evidence" value="ECO:0007669"/>
    <property type="project" value="UniProtKB-KW"/>
</dbReference>
<evidence type="ECO:0000256" key="11">
    <source>
        <dbReference type="ARBA" id="ARBA00022679"/>
    </source>
</evidence>
<dbReference type="Pfam" id="PF02283">
    <property type="entry name" value="CobU"/>
    <property type="match status" value="1"/>
</dbReference>
<keyword evidence="11 20" id="KW-0808">Transferase</keyword>
<dbReference type="EMBL" id="CP018145">
    <property type="protein sequence ID" value="ASJ54761.1"/>
    <property type="molecule type" value="Genomic_DNA"/>
</dbReference>
<dbReference type="KEGG" id="bfm:BP422_14985"/>
<evidence type="ECO:0000256" key="13">
    <source>
        <dbReference type="ARBA" id="ARBA00022777"/>
    </source>
</evidence>
<feature type="binding site" evidence="19">
    <location>
        <begin position="49"/>
        <end position="52"/>
    </location>
    <ligand>
        <name>GTP</name>
        <dbReference type="ChEBI" id="CHEBI:37565"/>
    </ligand>
</feature>
<dbReference type="Gene3D" id="3.40.50.300">
    <property type="entry name" value="P-loop containing nucleotide triphosphate hydrolases"/>
    <property type="match status" value="1"/>
</dbReference>
<dbReference type="SUPFAM" id="SSF52540">
    <property type="entry name" value="P-loop containing nucleoside triphosphate hydrolases"/>
    <property type="match status" value="1"/>
</dbReference>
<keyword evidence="12 19" id="KW-0547">Nucleotide-binding</keyword>
<dbReference type="Proteomes" id="UP000197781">
    <property type="component" value="Chromosome"/>
</dbReference>
<sequence>MIVLITGGARSGKSTFAEKYAAHLGSSGVFIATAQITDEEMEERILHHRDRRLQSNFPWQTIEEPYALTEWLAKLGAQKEIQEQQTVILVDCLILWLSNWLLHFGEEQPFEKVLQQVDMLVNKLKDYPGTVLLVTNEVGDGLVPQHPLGRMFRDLAGLMNQRVAAVADQVFLVTAGIPVELKGQAFRF</sequence>
<evidence type="ECO:0000256" key="15">
    <source>
        <dbReference type="ARBA" id="ARBA00023134"/>
    </source>
</evidence>
<comment type="similarity">
    <text evidence="7">Belongs to the CobU/CobP family.</text>
</comment>
<dbReference type="EC" id="2.7.7.62" evidence="9"/>
<comment type="catalytic activity">
    <reaction evidence="2">
        <text>adenosylcob(III)inamide phosphate + GTP + H(+) = adenosylcob(III)inamide-GDP + diphosphate</text>
        <dbReference type="Rhea" id="RHEA:22712"/>
        <dbReference type="ChEBI" id="CHEBI:15378"/>
        <dbReference type="ChEBI" id="CHEBI:33019"/>
        <dbReference type="ChEBI" id="CHEBI:37565"/>
        <dbReference type="ChEBI" id="CHEBI:58502"/>
        <dbReference type="ChEBI" id="CHEBI:60487"/>
        <dbReference type="EC" id="2.7.7.62"/>
    </reaction>
</comment>
<dbReference type="GO" id="GO:0043752">
    <property type="term" value="F:adenosylcobinamide kinase activity"/>
    <property type="evidence" value="ECO:0007669"/>
    <property type="project" value="UniProtKB-EC"/>
</dbReference>
<evidence type="ECO:0000256" key="16">
    <source>
        <dbReference type="ARBA" id="ARBA00029570"/>
    </source>
</evidence>
<feature type="binding site" evidence="19">
    <location>
        <position position="91"/>
    </location>
    <ligand>
        <name>GTP</name>
        <dbReference type="ChEBI" id="CHEBI:37565"/>
    </ligand>
</feature>
<dbReference type="UniPathway" id="UPA00148">
    <property type="reaction ID" value="UER00236"/>
</dbReference>
<keyword evidence="10" id="KW-0169">Cobalamin biosynthesis</keyword>
<dbReference type="GO" id="GO:0005524">
    <property type="term" value="F:ATP binding"/>
    <property type="evidence" value="ECO:0007669"/>
    <property type="project" value="UniProtKB-KW"/>
</dbReference>
<dbReference type="CDD" id="cd00544">
    <property type="entry name" value="CobU"/>
    <property type="match status" value="1"/>
</dbReference>
<keyword evidence="15 19" id="KW-0342">GTP-binding</keyword>
<evidence type="ECO:0000256" key="12">
    <source>
        <dbReference type="ARBA" id="ARBA00022741"/>
    </source>
</evidence>
<gene>
    <name evidence="20" type="ORF">BP422_14985</name>
</gene>
<dbReference type="InterPro" id="IPR027417">
    <property type="entry name" value="P-loop_NTPase"/>
</dbReference>
<evidence type="ECO:0000256" key="6">
    <source>
        <dbReference type="ARBA" id="ARBA00005159"/>
    </source>
</evidence>
<evidence type="ECO:0000256" key="19">
    <source>
        <dbReference type="PIRSR" id="PIRSR006135-2"/>
    </source>
</evidence>